<evidence type="ECO:0000256" key="6">
    <source>
        <dbReference type="ARBA" id="ARBA00022692"/>
    </source>
</evidence>
<dbReference type="EMBL" id="JBHSAY010000005">
    <property type="protein sequence ID" value="MFC4130140.1"/>
    <property type="molecule type" value="Genomic_DNA"/>
</dbReference>
<keyword evidence="4 9" id="KW-1003">Cell membrane</keyword>
<feature type="transmembrane region" description="Helical" evidence="9">
    <location>
        <begin position="118"/>
        <end position="139"/>
    </location>
</feature>
<accession>A0ABV8LGT6</accession>
<evidence type="ECO:0000256" key="5">
    <source>
        <dbReference type="ARBA" id="ARBA00022519"/>
    </source>
</evidence>
<comment type="subcellular location">
    <subcellularLocation>
        <location evidence="1">Cell inner membrane</location>
        <topology evidence="1">Multi-pass membrane protein</topology>
    </subcellularLocation>
    <subcellularLocation>
        <location evidence="9">Cell membrane</location>
        <topology evidence="9">Multi-pass membrane protein</topology>
    </subcellularLocation>
</comment>
<feature type="domain" description="ABC transmembrane type-2" evidence="10">
    <location>
        <begin position="32"/>
        <end position="261"/>
    </location>
</feature>
<comment type="caution">
    <text evidence="9">Lacks conserved residue(s) required for the propagation of feature annotation.</text>
</comment>
<keyword evidence="12" id="KW-1185">Reference proteome</keyword>
<feature type="transmembrane region" description="Helical" evidence="9">
    <location>
        <begin position="31"/>
        <end position="52"/>
    </location>
</feature>
<comment type="caution">
    <text evidence="11">The sequence shown here is derived from an EMBL/GenBank/DDBJ whole genome shotgun (WGS) entry which is preliminary data.</text>
</comment>
<keyword evidence="7 9" id="KW-1133">Transmembrane helix</keyword>
<evidence type="ECO:0000259" key="10">
    <source>
        <dbReference type="PROSITE" id="PS51012"/>
    </source>
</evidence>
<evidence type="ECO:0000256" key="2">
    <source>
        <dbReference type="ARBA" id="ARBA00007783"/>
    </source>
</evidence>
<evidence type="ECO:0000256" key="1">
    <source>
        <dbReference type="ARBA" id="ARBA00004429"/>
    </source>
</evidence>
<keyword evidence="8 9" id="KW-0472">Membrane</keyword>
<dbReference type="Proteomes" id="UP001595816">
    <property type="component" value="Unassembled WGS sequence"/>
</dbReference>
<comment type="similarity">
    <text evidence="2 9">Belongs to the ABC-2 integral membrane protein family.</text>
</comment>
<dbReference type="PANTHER" id="PTHR30413">
    <property type="entry name" value="INNER MEMBRANE TRANSPORT PERMEASE"/>
    <property type="match status" value="1"/>
</dbReference>
<evidence type="ECO:0000256" key="3">
    <source>
        <dbReference type="ARBA" id="ARBA00022448"/>
    </source>
</evidence>
<feature type="transmembrane region" description="Helical" evidence="9">
    <location>
        <begin position="64"/>
        <end position="81"/>
    </location>
</feature>
<gene>
    <name evidence="11" type="ORF">ACFOZ4_05915</name>
</gene>
<dbReference type="RefSeq" id="WP_253758465.1">
    <property type="nucleotide sequence ID" value="NZ_JAMZDZ010000001.1"/>
</dbReference>
<keyword evidence="6 9" id="KW-0812">Transmembrane</keyword>
<evidence type="ECO:0000256" key="8">
    <source>
        <dbReference type="ARBA" id="ARBA00023136"/>
    </source>
</evidence>
<reference evidence="12" key="1">
    <citation type="journal article" date="2019" name="Int. J. Syst. Evol. Microbiol.">
        <title>The Global Catalogue of Microorganisms (GCM) 10K type strain sequencing project: providing services to taxonomists for standard genome sequencing and annotation.</title>
        <authorList>
            <consortium name="The Broad Institute Genomics Platform"/>
            <consortium name="The Broad Institute Genome Sequencing Center for Infectious Disease"/>
            <person name="Wu L."/>
            <person name="Ma J."/>
        </authorList>
    </citation>
    <scope>NUCLEOTIDE SEQUENCE [LARGE SCALE GENOMIC DNA]</scope>
    <source>
        <strain evidence="12">CGMCC 4.7289</strain>
    </source>
</reference>
<evidence type="ECO:0000256" key="4">
    <source>
        <dbReference type="ARBA" id="ARBA00022475"/>
    </source>
</evidence>
<evidence type="ECO:0000313" key="11">
    <source>
        <dbReference type="EMBL" id="MFC4130140.1"/>
    </source>
</evidence>
<proteinExistence type="inferred from homology"/>
<evidence type="ECO:0000313" key="12">
    <source>
        <dbReference type="Proteomes" id="UP001595816"/>
    </source>
</evidence>
<sequence>MSTSVAGVWGHRSTLRVLVQRDLAVKYQQSVLGYLWSLIEPLSMGLIYWFVFGVLYGSRSTFEGASYPLFILSGIFAWQWFSSALSESTTALTAQARLITTIKVPREIFPLGRVTGRFAEYLAGIPVLIAAAIIFHGHVTWRTAVGIPLAVVLQFVLLTGVALLLSGLNVMLPDVERFIRLAQRILLYAAPVIYPLEKVVNSKDVPEWVKILYQANPLVGIMQLQHSAWFPQEWPSLGLLLSCAAGCTLVLLLGWWTFHKLEPSVLKEL</sequence>
<feature type="transmembrane region" description="Helical" evidence="9">
    <location>
        <begin position="145"/>
        <end position="166"/>
    </location>
</feature>
<dbReference type="PROSITE" id="PS51012">
    <property type="entry name" value="ABC_TM2"/>
    <property type="match status" value="1"/>
</dbReference>
<organism evidence="11 12">
    <name type="scientific">Hamadaea flava</name>
    <dbReference type="NCBI Taxonomy" id="1742688"/>
    <lineage>
        <taxon>Bacteria</taxon>
        <taxon>Bacillati</taxon>
        <taxon>Actinomycetota</taxon>
        <taxon>Actinomycetes</taxon>
        <taxon>Micromonosporales</taxon>
        <taxon>Micromonosporaceae</taxon>
        <taxon>Hamadaea</taxon>
    </lineage>
</organism>
<keyword evidence="3 9" id="KW-0813">Transport</keyword>
<evidence type="ECO:0000256" key="9">
    <source>
        <dbReference type="RuleBase" id="RU361157"/>
    </source>
</evidence>
<keyword evidence="5" id="KW-0997">Cell inner membrane</keyword>
<name>A0ABV8LGT6_9ACTN</name>
<evidence type="ECO:0000256" key="7">
    <source>
        <dbReference type="ARBA" id="ARBA00022989"/>
    </source>
</evidence>
<dbReference type="Pfam" id="PF01061">
    <property type="entry name" value="ABC2_membrane"/>
    <property type="match status" value="1"/>
</dbReference>
<dbReference type="InterPro" id="IPR013525">
    <property type="entry name" value="ABC2_TM"/>
</dbReference>
<dbReference type="InterPro" id="IPR047817">
    <property type="entry name" value="ABC2_TM_bact-type"/>
</dbReference>
<dbReference type="PANTHER" id="PTHR30413:SF8">
    <property type="entry name" value="TRANSPORT PERMEASE PROTEIN"/>
    <property type="match status" value="1"/>
</dbReference>
<protein>
    <recommendedName>
        <fullName evidence="9">Transport permease protein</fullName>
    </recommendedName>
</protein>
<feature type="transmembrane region" description="Helical" evidence="9">
    <location>
        <begin position="237"/>
        <end position="258"/>
    </location>
</feature>